<sequence>MADDNGIELVDTGAQKQIVEQDIGPPDVVEPRQRQDPVGVPAQRFHPQHRPHEYPRTPDNPTQCYFFLKNPQSHTSPFNYSIHNALPYAPHPQDPQRFAPPPQMPYIPLQAYQPPTRKRFQPSLEYKMKGQQQRESPSLLLENHMPVCSKG</sequence>
<dbReference type="AlphaFoldDB" id="A0A1U7XUG6"/>
<feature type="region of interest" description="Disordered" evidence="1">
    <location>
        <begin position="1"/>
        <end position="62"/>
    </location>
</feature>
<evidence type="ECO:0000313" key="3">
    <source>
        <dbReference type="RefSeq" id="XP_009793296.1"/>
    </source>
</evidence>
<dbReference type="Proteomes" id="UP000189701">
    <property type="component" value="Unplaced"/>
</dbReference>
<dbReference type="RefSeq" id="XP_009793296.1">
    <property type="nucleotide sequence ID" value="XM_009794994.1"/>
</dbReference>
<reference evidence="2" key="1">
    <citation type="journal article" date="2013" name="Genome Biol.">
        <title>Reference genomes and transcriptomes of Nicotiana sylvestris and Nicotiana tomentosiformis.</title>
        <authorList>
            <person name="Sierro N."/>
            <person name="Battey J.N."/>
            <person name="Ouadi S."/>
            <person name="Bovet L."/>
            <person name="Goepfert S."/>
            <person name="Bakaher N."/>
            <person name="Peitsch M.C."/>
            <person name="Ivanov N.V."/>
        </authorList>
    </citation>
    <scope>NUCLEOTIDE SEQUENCE [LARGE SCALE GENOMIC DNA]</scope>
</reference>
<accession>A0A1U7XUG6</accession>
<gene>
    <name evidence="3" type="primary">LOC104240209</name>
</gene>
<keyword evidence="2" id="KW-1185">Reference proteome</keyword>
<protein>
    <submittedName>
        <fullName evidence="3">Gamma-gliadin-like</fullName>
    </submittedName>
</protein>
<organism evidence="2 3">
    <name type="scientific">Nicotiana sylvestris</name>
    <name type="common">Wood tobacco</name>
    <name type="synonym">South American tobacco</name>
    <dbReference type="NCBI Taxonomy" id="4096"/>
    <lineage>
        <taxon>Eukaryota</taxon>
        <taxon>Viridiplantae</taxon>
        <taxon>Streptophyta</taxon>
        <taxon>Embryophyta</taxon>
        <taxon>Tracheophyta</taxon>
        <taxon>Spermatophyta</taxon>
        <taxon>Magnoliopsida</taxon>
        <taxon>eudicotyledons</taxon>
        <taxon>Gunneridae</taxon>
        <taxon>Pentapetalae</taxon>
        <taxon>asterids</taxon>
        <taxon>lamiids</taxon>
        <taxon>Solanales</taxon>
        <taxon>Solanaceae</taxon>
        <taxon>Nicotianoideae</taxon>
        <taxon>Nicotianeae</taxon>
        <taxon>Nicotiana</taxon>
    </lineage>
</organism>
<proteinExistence type="predicted"/>
<name>A0A1U7XUG6_NICSY</name>
<dbReference type="OrthoDB" id="1227526at2759"/>
<evidence type="ECO:0000313" key="2">
    <source>
        <dbReference type="Proteomes" id="UP000189701"/>
    </source>
</evidence>
<evidence type="ECO:0000256" key="1">
    <source>
        <dbReference type="SAM" id="MobiDB-lite"/>
    </source>
</evidence>
<feature type="compositionally biased region" description="Pro residues" evidence="1">
    <location>
        <begin position="89"/>
        <end position="105"/>
    </location>
</feature>
<reference evidence="3" key="2">
    <citation type="submission" date="2025-08" db="UniProtKB">
        <authorList>
            <consortium name="RefSeq"/>
        </authorList>
    </citation>
    <scope>IDENTIFICATION</scope>
    <source>
        <tissue evidence="3">Leaf</tissue>
    </source>
</reference>
<feature type="region of interest" description="Disordered" evidence="1">
    <location>
        <begin position="86"/>
        <end position="109"/>
    </location>
</feature>
<feature type="region of interest" description="Disordered" evidence="1">
    <location>
        <begin position="126"/>
        <end position="151"/>
    </location>
</feature>